<feature type="transmembrane region" description="Helical" evidence="1">
    <location>
        <begin position="54"/>
        <end position="84"/>
    </location>
</feature>
<organism evidence="3 4">
    <name type="scientific">Jeotgalibacillus alimentarius</name>
    <dbReference type="NCBI Taxonomy" id="135826"/>
    <lineage>
        <taxon>Bacteria</taxon>
        <taxon>Bacillati</taxon>
        <taxon>Bacillota</taxon>
        <taxon>Bacilli</taxon>
        <taxon>Bacillales</taxon>
        <taxon>Caryophanaceae</taxon>
        <taxon>Jeotgalibacillus</taxon>
    </lineage>
</organism>
<keyword evidence="1" id="KW-1133">Transmembrane helix</keyword>
<dbReference type="OrthoDB" id="2972738at2"/>
<keyword evidence="4" id="KW-1185">Reference proteome</keyword>
<reference evidence="3 4" key="1">
    <citation type="submission" date="2015-01" db="EMBL/GenBank/DDBJ databases">
        <title>Genome sequence of Jeotgalibacillus alimentarius.</title>
        <authorList>
            <person name="Goh K.M."/>
            <person name="Chan K.-G."/>
            <person name="Yaakop A.S."/>
            <person name="Ee R."/>
            <person name="Gan H.M."/>
            <person name="Chan C.S."/>
        </authorList>
    </citation>
    <scope>NUCLEOTIDE SEQUENCE [LARGE SCALE GENOMIC DNA]</scope>
    <source>
        <strain evidence="3 4">YKJ-13</strain>
    </source>
</reference>
<dbReference type="RefSeq" id="WP_041123631.1">
    <property type="nucleotide sequence ID" value="NZ_JXRQ01000029.1"/>
</dbReference>
<feature type="domain" description="DUF4190" evidence="2">
    <location>
        <begin position="8"/>
        <end position="67"/>
    </location>
</feature>
<name>A0A0C2V2Y3_9BACL</name>
<dbReference type="EMBL" id="JXRQ01000029">
    <property type="protein sequence ID" value="KIL43407.1"/>
    <property type="molecule type" value="Genomic_DNA"/>
</dbReference>
<dbReference type="InterPro" id="IPR025241">
    <property type="entry name" value="DUF4190"/>
</dbReference>
<dbReference type="PATRIC" id="fig|135826.4.peg.3094"/>
<proteinExistence type="predicted"/>
<dbReference type="STRING" id="135826.KP77_31130"/>
<comment type="caution">
    <text evidence="3">The sequence shown here is derived from an EMBL/GenBank/DDBJ whole genome shotgun (WGS) entry which is preliminary data.</text>
</comment>
<sequence>MEQTNTQSIVSLTLGILSIMVPGLGILLGIGGIITANMSMKQIDITEESGKGLAISGMICSIVGIIVQGFSIIIWIFFFGLAFLGA</sequence>
<dbReference type="Pfam" id="PF13828">
    <property type="entry name" value="DUF4190"/>
    <property type="match status" value="1"/>
</dbReference>
<feature type="transmembrane region" description="Helical" evidence="1">
    <location>
        <begin position="12"/>
        <end position="34"/>
    </location>
</feature>
<protein>
    <recommendedName>
        <fullName evidence="2">DUF4190 domain-containing protein</fullName>
    </recommendedName>
</protein>
<keyword evidence="1" id="KW-0472">Membrane</keyword>
<accession>A0A0C2V2Y3</accession>
<evidence type="ECO:0000313" key="4">
    <source>
        <dbReference type="Proteomes" id="UP000031950"/>
    </source>
</evidence>
<evidence type="ECO:0000259" key="2">
    <source>
        <dbReference type="Pfam" id="PF13828"/>
    </source>
</evidence>
<keyword evidence="1" id="KW-0812">Transmembrane</keyword>
<gene>
    <name evidence="3" type="ORF">KP77_31130</name>
</gene>
<evidence type="ECO:0000256" key="1">
    <source>
        <dbReference type="SAM" id="Phobius"/>
    </source>
</evidence>
<evidence type="ECO:0000313" key="3">
    <source>
        <dbReference type="EMBL" id="KIL43407.1"/>
    </source>
</evidence>
<dbReference type="AlphaFoldDB" id="A0A0C2V2Y3"/>
<dbReference type="Proteomes" id="UP000031950">
    <property type="component" value="Unassembled WGS sequence"/>
</dbReference>